<proteinExistence type="predicted"/>
<dbReference type="Pfam" id="PF13508">
    <property type="entry name" value="Acetyltransf_7"/>
    <property type="match status" value="1"/>
</dbReference>
<organism evidence="2 3">
    <name type="scientific">Terriglobus albidus</name>
    <dbReference type="NCBI Taxonomy" id="1592106"/>
    <lineage>
        <taxon>Bacteria</taxon>
        <taxon>Pseudomonadati</taxon>
        <taxon>Acidobacteriota</taxon>
        <taxon>Terriglobia</taxon>
        <taxon>Terriglobales</taxon>
        <taxon>Acidobacteriaceae</taxon>
        <taxon>Terriglobus</taxon>
    </lineage>
</organism>
<feature type="domain" description="N-acetyltransferase" evidence="1">
    <location>
        <begin position="5"/>
        <end position="166"/>
    </location>
</feature>
<dbReference type="Gene3D" id="3.40.630.30">
    <property type="match status" value="1"/>
</dbReference>
<evidence type="ECO:0000313" key="3">
    <source>
        <dbReference type="Proteomes" id="UP000321820"/>
    </source>
</evidence>
<dbReference type="KEGG" id="talb:FTW19_18480"/>
<dbReference type="EMBL" id="CP042806">
    <property type="protein sequence ID" value="QEE29795.1"/>
    <property type="molecule type" value="Genomic_DNA"/>
</dbReference>
<dbReference type="CDD" id="cd04301">
    <property type="entry name" value="NAT_SF"/>
    <property type="match status" value="1"/>
</dbReference>
<keyword evidence="3" id="KW-1185">Reference proteome</keyword>
<evidence type="ECO:0000313" key="2">
    <source>
        <dbReference type="EMBL" id="QEE29795.1"/>
    </source>
</evidence>
<dbReference type="AlphaFoldDB" id="A0A5B9EFD2"/>
<dbReference type="RefSeq" id="WP_147649065.1">
    <property type="nucleotide sequence ID" value="NZ_CP042806.1"/>
</dbReference>
<dbReference type="PROSITE" id="PS51186">
    <property type="entry name" value="GNAT"/>
    <property type="match status" value="1"/>
</dbReference>
<name>A0A5B9EFD2_9BACT</name>
<dbReference type="InterPro" id="IPR000182">
    <property type="entry name" value="GNAT_dom"/>
</dbReference>
<dbReference type="InterPro" id="IPR016181">
    <property type="entry name" value="Acyl_CoA_acyltransferase"/>
</dbReference>
<evidence type="ECO:0000259" key="1">
    <source>
        <dbReference type="PROSITE" id="PS51186"/>
    </source>
</evidence>
<dbReference type="PANTHER" id="PTHR41700:SF1">
    <property type="entry name" value="N-ACETYLTRANSFERASE DOMAIN-CONTAINING PROTEIN"/>
    <property type="match status" value="1"/>
</dbReference>
<keyword evidence="2" id="KW-0808">Transferase</keyword>
<dbReference type="Proteomes" id="UP000321820">
    <property type="component" value="Chromosome"/>
</dbReference>
<sequence>MSTEIVIRELSELSEFDLCVDLQLTVWNYSQQDLIPRRVFLVAYRIGGQVLGAYDGDRMIGFAMGLPGFRNGHSYLHSHMLAVLPEYRNGGVGRRLKLAQRDGALAKGFDLMEWTYDPLEIKNAYLNITKLGAISRRYKADFYGSSTSPLQGGLPTDRLYAEWWLKSDRVKTALAGGKPRMEIERSVEVPAAIYEWKANEADRDKAAALQASNREALEAAFAQGLSVIGYERDADGTGRFLLGRWDEDLLV</sequence>
<gene>
    <name evidence="2" type="ORF">FTW19_18480</name>
</gene>
<reference evidence="2 3" key="1">
    <citation type="submission" date="2019-08" db="EMBL/GenBank/DDBJ databases">
        <title>Complete genome sequence of Terriglobus albidus strain ORNL.</title>
        <authorList>
            <person name="Podar M."/>
        </authorList>
    </citation>
    <scope>NUCLEOTIDE SEQUENCE [LARGE SCALE GENOMIC DNA]</scope>
    <source>
        <strain evidence="2 3">ORNL</strain>
    </source>
</reference>
<protein>
    <submittedName>
        <fullName evidence="2">GNAT family N-acetyltransferase</fullName>
    </submittedName>
</protein>
<dbReference type="InterPro" id="IPR038764">
    <property type="entry name" value="GNAT_N_AcTrfase_prd"/>
</dbReference>
<dbReference type="OrthoDB" id="9797990at2"/>
<dbReference type="PANTHER" id="PTHR41700">
    <property type="entry name" value="GCN5-RELATED N-ACETYLTRANSFERASE"/>
    <property type="match status" value="1"/>
</dbReference>
<dbReference type="SUPFAM" id="SSF55729">
    <property type="entry name" value="Acyl-CoA N-acyltransferases (Nat)"/>
    <property type="match status" value="1"/>
</dbReference>
<accession>A0A5B9EFD2</accession>
<dbReference type="GO" id="GO:0016747">
    <property type="term" value="F:acyltransferase activity, transferring groups other than amino-acyl groups"/>
    <property type="evidence" value="ECO:0007669"/>
    <property type="project" value="InterPro"/>
</dbReference>